<comment type="caution">
    <text evidence="1">The sequence shown here is derived from an EMBL/GenBank/DDBJ whole genome shotgun (WGS) entry which is preliminary data.</text>
</comment>
<protein>
    <submittedName>
        <fullName evidence="1">Autophagy-related protein 18f</fullName>
    </submittedName>
</protein>
<reference evidence="1 2" key="1">
    <citation type="journal article" date="2022" name="Plant J.">
        <title>Chromosome-level genome of Camellia lanceoleosa provides a valuable resource for understanding genome evolution and self-incompatibility.</title>
        <authorList>
            <person name="Gong W."/>
            <person name="Xiao S."/>
            <person name="Wang L."/>
            <person name="Liao Z."/>
            <person name="Chang Y."/>
            <person name="Mo W."/>
            <person name="Hu G."/>
            <person name="Li W."/>
            <person name="Zhao G."/>
            <person name="Zhu H."/>
            <person name="Hu X."/>
            <person name="Ji K."/>
            <person name="Xiang X."/>
            <person name="Song Q."/>
            <person name="Yuan D."/>
            <person name="Jin S."/>
            <person name="Zhang L."/>
        </authorList>
    </citation>
    <scope>NUCLEOTIDE SEQUENCE [LARGE SCALE GENOMIC DNA]</scope>
    <source>
        <strain evidence="1">SQ_2022a</strain>
    </source>
</reference>
<evidence type="ECO:0000313" key="1">
    <source>
        <dbReference type="EMBL" id="KAI8011853.1"/>
    </source>
</evidence>
<proteinExistence type="predicted"/>
<organism evidence="1 2">
    <name type="scientific">Camellia lanceoleosa</name>
    <dbReference type="NCBI Taxonomy" id="1840588"/>
    <lineage>
        <taxon>Eukaryota</taxon>
        <taxon>Viridiplantae</taxon>
        <taxon>Streptophyta</taxon>
        <taxon>Embryophyta</taxon>
        <taxon>Tracheophyta</taxon>
        <taxon>Spermatophyta</taxon>
        <taxon>Magnoliopsida</taxon>
        <taxon>eudicotyledons</taxon>
        <taxon>Gunneridae</taxon>
        <taxon>Pentapetalae</taxon>
        <taxon>asterids</taxon>
        <taxon>Ericales</taxon>
        <taxon>Theaceae</taxon>
        <taxon>Camellia</taxon>
    </lineage>
</organism>
<dbReference type="Proteomes" id="UP001060215">
    <property type="component" value="Chromosome 5"/>
</dbReference>
<gene>
    <name evidence="1" type="ORF">LOK49_LG06G00565</name>
</gene>
<name>A0ACC0HDY8_9ERIC</name>
<accession>A0ACC0HDY8</accession>
<sequence>MASYSASTVASTVQSAVLGDSAIVEKDSDANHYQVLWAGFDKLEWEGSTTRQVLLLGYRSGFQVWDVEEADNVRDLVSRHDGPVSFMQVLPKPIASNRSGDKFGDSRLLLAICADESLSGDGNGNNPNCHYPVHGGFMATVVWFYSLISQSHVNVLKFRSAIYLVRCSTRVVVISQATQIHCLDAATLEREYTILTNPIVAGYSGFGGIGCGPLAVGPRWLAYGGVAISNSGSVSPQHLTPSVSFPGSASNGSLVAHYAKESSKQLAAGIVTLGDMGYKKLSRYYSELLPESNNPPQSGNPGWKVNGTVNGQLPDAENVGMVYILFSFCLDIVSKSVIAQFRAHKSPISSICFNSSGTPLVTASIQGHNINVFQIMSGCDSGASYAYLYRLQRFFRNALSLYLLLLIMSFQVIQDISFSDDSHWIMISSLRGTSHLFAISPSGGSVNFQSPDAFSTCKSSGSGVMTKPVVCWPPNSGSQMLSQQSIVYLNKKQKQGWRSTVSGAAATATDRMSSLSGAIASAFHNCQVTSSLKAKYHLLVFSPSRSMIQYALRASSGLESATVAIQNWNICQKQNHRERADNIDMYGESGNSDNSKIYPERITKENGGYPDVKGLNVIAKICPEERHHIFISEAELQIYFQFMTIDEEGAPGREIEIERIPTRMIEARSKNLIPVFESLPTPKFQRAGRTPASNSSTNGQFASSVEICEDESSMMEAQVSFVKNNTEGMKLENQSEDEGDEFD</sequence>
<evidence type="ECO:0000313" key="2">
    <source>
        <dbReference type="Proteomes" id="UP001060215"/>
    </source>
</evidence>
<dbReference type="EMBL" id="CM045762">
    <property type="protein sequence ID" value="KAI8011853.1"/>
    <property type="molecule type" value="Genomic_DNA"/>
</dbReference>
<keyword evidence="2" id="KW-1185">Reference proteome</keyword>